<sequence>MTESIDRPEIIKGAESIRKPHAAAHNLPNSATTAVATGLRRLTRLTRSTSAGHRSGTRFKNPFGTLPRDKSDTLFLLFACSMVLLPHIDHLPIWISITCALTLLWRATITWQGMRLPRPVLLLPLAFFALLAVYLNDRTMFGRDAGVKMLVLLLTFKLLEMRARRDVFVVLFLSFFLVLTTFFYSQSILTALLVIATIIVLLTAQISFQFTGVIPRLRQRLRMGSMVLMLAIPLTLVLFLLFPRIQGPLWGMPGDANGGRSGMSDSMAPGTISQLAMSEEIAFRVKFMDPAPAPAQRYWRGAVLTNFDGRTWTRRVQRQVQHQPSSSETDSSSSDSSSPDSSLLDPSPLNAPPKASIRQQITMEPSGQHWLFALEMPQFAPALETNPPSRSHINADRELLSDRPIGDRVRYDVTSEIDTDGNHFDLANDTFAALQQALTLPRGFNPRTIALAAKLRSETSGDSDMVNAVLQLFHNENFSYTLEPPLLGRDNVDEFLFSTRAGFCEHYASAFVVLMRAANIPARVVTGYQGGEINQVDGYMTVRQSDAHAWAEVWKEGVGWERVDPTAAVAPERIQKPLHQLLPRSYLGGLINLNPAQNSWWNKLPDIRANWEALGNNWNQWVLNYSPDRQKGLLQYFGIQQMSWQMLVGLMIGMGSLALAVVLLPLLLVRNKIDPLDKLYSLFCKRMVKYGMSRELHEGPLAYRERLCAAPSALKPQAKIAITLFLRSYEALRYGVNNGPDKITLKALKIQFKKLKPLLS</sequence>
<feature type="transmembrane region" description="Helical" evidence="2">
    <location>
        <begin position="644"/>
        <end position="669"/>
    </location>
</feature>
<keyword evidence="5" id="KW-1185">Reference proteome</keyword>
<dbReference type="PANTHER" id="PTHR42736">
    <property type="entry name" value="PROTEIN-GLUTAMINE GAMMA-GLUTAMYLTRANSFERASE"/>
    <property type="match status" value="1"/>
</dbReference>
<feature type="transmembrane region" description="Helical" evidence="2">
    <location>
        <begin position="226"/>
        <end position="245"/>
    </location>
</feature>
<proteinExistence type="predicted"/>
<dbReference type="GO" id="GO:0006508">
    <property type="term" value="P:proteolysis"/>
    <property type="evidence" value="ECO:0007669"/>
    <property type="project" value="UniProtKB-KW"/>
</dbReference>
<dbReference type="InterPro" id="IPR002931">
    <property type="entry name" value="Transglutaminase-like"/>
</dbReference>
<comment type="caution">
    <text evidence="4">The sequence shown here is derived from an EMBL/GenBank/DDBJ whole genome shotgun (WGS) entry which is preliminary data.</text>
</comment>
<dbReference type="InterPro" id="IPR021878">
    <property type="entry name" value="TgpA_N"/>
</dbReference>
<keyword evidence="2" id="KW-0812">Transmembrane</keyword>
<accession>A0A840RV56</accession>
<dbReference type="Proteomes" id="UP000571084">
    <property type="component" value="Unassembled WGS sequence"/>
</dbReference>
<feature type="transmembrane region" description="Helical" evidence="2">
    <location>
        <begin position="191"/>
        <end position="214"/>
    </location>
</feature>
<feature type="compositionally biased region" description="Low complexity" evidence="1">
    <location>
        <begin position="318"/>
        <end position="348"/>
    </location>
</feature>
<evidence type="ECO:0000256" key="2">
    <source>
        <dbReference type="SAM" id="Phobius"/>
    </source>
</evidence>
<reference evidence="4 5" key="1">
    <citation type="submission" date="2020-08" db="EMBL/GenBank/DDBJ databases">
        <title>Genomic Encyclopedia of Type Strains, Phase IV (KMG-IV): sequencing the most valuable type-strain genomes for metagenomic binning, comparative biology and taxonomic classification.</title>
        <authorList>
            <person name="Goeker M."/>
        </authorList>
    </citation>
    <scope>NUCLEOTIDE SEQUENCE [LARGE SCALE GENOMIC DNA]</scope>
    <source>
        <strain evidence="4 5">DSM 23240</strain>
    </source>
</reference>
<feature type="region of interest" description="Disordered" evidence="1">
    <location>
        <begin position="315"/>
        <end position="355"/>
    </location>
</feature>
<keyword evidence="2" id="KW-1133">Transmembrane helix</keyword>
<dbReference type="GO" id="GO:0008233">
    <property type="term" value="F:peptidase activity"/>
    <property type="evidence" value="ECO:0007669"/>
    <property type="project" value="UniProtKB-KW"/>
</dbReference>
<keyword evidence="4" id="KW-0645">Protease</keyword>
<name>A0A840RV56_9BURK</name>
<feature type="transmembrane region" description="Helical" evidence="2">
    <location>
        <begin position="74"/>
        <end position="104"/>
    </location>
</feature>
<feature type="transmembrane region" description="Helical" evidence="2">
    <location>
        <begin position="166"/>
        <end position="185"/>
    </location>
</feature>
<dbReference type="InterPro" id="IPR038765">
    <property type="entry name" value="Papain-like_cys_pep_sf"/>
</dbReference>
<keyword evidence="2" id="KW-0472">Membrane</keyword>
<dbReference type="Gene3D" id="3.10.620.30">
    <property type="match status" value="1"/>
</dbReference>
<dbReference type="Pfam" id="PF01841">
    <property type="entry name" value="Transglut_core"/>
    <property type="match status" value="1"/>
</dbReference>
<evidence type="ECO:0000256" key="1">
    <source>
        <dbReference type="SAM" id="MobiDB-lite"/>
    </source>
</evidence>
<dbReference type="SMART" id="SM00460">
    <property type="entry name" value="TGc"/>
    <property type="match status" value="1"/>
</dbReference>
<protein>
    <submittedName>
        <fullName evidence="4">Transglutaminase-like putative cysteine protease</fullName>
    </submittedName>
</protein>
<gene>
    <name evidence="4" type="ORF">HNR39_002174</name>
</gene>
<dbReference type="PANTHER" id="PTHR42736:SF1">
    <property type="entry name" value="PROTEIN-GLUTAMINE GAMMA-GLUTAMYLTRANSFERASE"/>
    <property type="match status" value="1"/>
</dbReference>
<dbReference type="EMBL" id="JACHHQ010000004">
    <property type="protein sequence ID" value="MBB5200339.1"/>
    <property type="molecule type" value="Genomic_DNA"/>
</dbReference>
<dbReference type="InterPro" id="IPR052901">
    <property type="entry name" value="Bact_TGase-like"/>
</dbReference>
<dbReference type="Pfam" id="PF11992">
    <property type="entry name" value="TgpA_N"/>
    <property type="match status" value="1"/>
</dbReference>
<dbReference type="RefSeq" id="WP_168051653.1">
    <property type="nucleotide sequence ID" value="NZ_JAAOZT010000001.1"/>
</dbReference>
<organism evidence="4 5">
    <name type="scientific">Glaciimonas immobilis</name>
    <dbReference type="NCBI Taxonomy" id="728004"/>
    <lineage>
        <taxon>Bacteria</taxon>
        <taxon>Pseudomonadati</taxon>
        <taxon>Pseudomonadota</taxon>
        <taxon>Betaproteobacteria</taxon>
        <taxon>Burkholderiales</taxon>
        <taxon>Oxalobacteraceae</taxon>
        <taxon>Glaciimonas</taxon>
    </lineage>
</organism>
<feature type="transmembrane region" description="Helical" evidence="2">
    <location>
        <begin position="116"/>
        <end position="135"/>
    </location>
</feature>
<dbReference type="AlphaFoldDB" id="A0A840RV56"/>
<evidence type="ECO:0000259" key="3">
    <source>
        <dbReference type="SMART" id="SM00460"/>
    </source>
</evidence>
<keyword evidence="4" id="KW-0378">Hydrolase</keyword>
<dbReference type="SUPFAM" id="SSF54001">
    <property type="entry name" value="Cysteine proteinases"/>
    <property type="match status" value="1"/>
</dbReference>
<evidence type="ECO:0000313" key="5">
    <source>
        <dbReference type="Proteomes" id="UP000571084"/>
    </source>
</evidence>
<evidence type="ECO:0000313" key="4">
    <source>
        <dbReference type="EMBL" id="MBB5200339.1"/>
    </source>
</evidence>
<feature type="domain" description="Transglutaminase-like" evidence="3">
    <location>
        <begin position="496"/>
        <end position="567"/>
    </location>
</feature>